<dbReference type="InterPro" id="IPR002048">
    <property type="entry name" value="EF_hand_dom"/>
</dbReference>
<dbReference type="InterPro" id="IPR018247">
    <property type="entry name" value="EF_Hand_1_Ca_BS"/>
</dbReference>
<dbReference type="GO" id="GO:0005509">
    <property type="term" value="F:calcium ion binding"/>
    <property type="evidence" value="ECO:0007669"/>
    <property type="project" value="InterPro"/>
</dbReference>
<proteinExistence type="predicted"/>
<sequence>MEKPFIALILYAVVALGLLVLIYTPRETHSHHHRRLKLRSNFSFSASPRAGPGTMRSHSIPSSSTLSSAGRTGKDFINDEDRFNVSLRLVSLFPSIDVSPEDGFLTVDELTRWNLRLEASETLHRTKRDMELHDKNHDGFVSFKEYDPPSWMRDHSDDHNSTGSHGWWSEEHFNASDIDGDGLLNLTEFNDFLHPSDSVNPKLILWLCKEEIRQRDRDKDGKLNFQEYFSGLFDSIRDFNEHDHNASSDRSSEFLAKKLFSEIDHDNDGLLSEEELKSVIGIIHPSEHYYAKQQAERAVEEADSDKDGRLSLKEMIDSPYAFYRAIFADGDESDYEFHDELR</sequence>
<evidence type="ECO:0000256" key="2">
    <source>
        <dbReference type="SAM" id="MobiDB-lite"/>
    </source>
</evidence>
<dbReference type="EMBL" id="CACRZD030000009">
    <property type="protein sequence ID" value="CAA6666144.1"/>
    <property type="molecule type" value="Genomic_DNA"/>
</dbReference>
<evidence type="ECO:0000256" key="1">
    <source>
        <dbReference type="ARBA" id="ARBA00022837"/>
    </source>
</evidence>
<dbReference type="InterPro" id="IPR011992">
    <property type="entry name" value="EF-hand-dom_pair"/>
</dbReference>
<feature type="transmembrane region" description="Helical" evidence="3">
    <location>
        <begin position="6"/>
        <end position="25"/>
    </location>
</feature>
<dbReference type="Proteomes" id="UP001189122">
    <property type="component" value="Unassembled WGS sequence"/>
</dbReference>
<keyword evidence="3" id="KW-0472">Membrane</keyword>
<dbReference type="PANTHER" id="PTHR10827:SF101">
    <property type="entry name" value="CALCIUM-BINDING EF HAND FAMILY PROTEIN"/>
    <property type="match status" value="1"/>
</dbReference>
<evidence type="ECO:0000313" key="6">
    <source>
        <dbReference type="Proteomes" id="UP001189122"/>
    </source>
</evidence>
<dbReference type="PROSITE" id="PS00018">
    <property type="entry name" value="EF_HAND_1"/>
    <property type="match status" value="5"/>
</dbReference>
<dbReference type="PROSITE" id="PS50222">
    <property type="entry name" value="EF_HAND_2"/>
    <property type="match status" value="3"/>
</dbReference>
<feature type="domain" description="EF-hand" evidence="4">
    <location>
        <begin position="251"/>
        <end position="286"/>
    </location>
</feature>
<organism evidence="5">
    <name type="scientific">Spirodela intermedia</name>
    <name type="common">Intermediate duckweed</name>
    <dbReference type="NCBI Taxonomy" id="51605"/>
    <lineage>
        <taxon>Eukaryota</taxon>
        <taxon>Viridiplantae</taxon>
        <taxon>Streptophyta</taxon>
        <taxon>Embryophyta</taxon>
        <taxon>Tracheophyta</taxon>
        <taxon>Spermatophyta</taxon>
        <taxon>Magnoliopsida</taxon>
        <taxon>Liliopsida</taxon>
        <taxon>Araceae</taxon>
        <taxon>Lemnoideae</taxon>
        <taxon>Spirodela</taxon>
    </lineage>
</organism>
<dbReference type="SUPFAM" id="SSF47473">
    <property type="entry name" value="EF-hand"/>
    <property type="match status" value="2"/>
</dbReference>
<dbReference type="GO" id="GO:0005783">
    <property type="term" value="C:endoplasmic reticulum"/>
    <property type="evidence" value="ECO:0007669"/>
    <property type="project" value="TreeGrafter"/>
</dbReference>
<dbReference type="Gene3D" id="1.10.238.10">
    <property type="entry name" value="EF-hand"/>
    <property type="match status" value="3"/>
</dbReference>
<reference evidence="5 6" key="1">
    <citation type="submission" date="2019-12" db="EMBL/GenBank/DDBJ databases">
        <authorList>
            <person name="Scholz U."/>
            <person name="Mascher M."/>
            <person name="Fiebig A."/>
        </authorList>
    </citation>
    <scope>NUCLEOTIDE SEQUENCE</scope>
</reference>
<keyword evidence="3" id="KW-1133">Transmembrane helix</keyword>
<feature type="domain" description="EF-hand" evidence="4">
    <location>
        <begin position="170"/>
        <end position="199"/>
    </location>
</feature>
<keyword evidence="1" id="KW-0106">Calcium</keyword>
<evidence type="ECO:0000313" key="5">
    <source>
        <dbReference type="EMBL" id="CAA2626847.1"/>
    </source>
</evidence>
<feature type="compositionally biased region" description="Low complexity" evidence="2">
    <location>
        <begin position="57"/>
        <end position="68"/>
    </location>
</feature>
<name>A0A7I8J7T6_SPIIN</name>
<dbReference type="SMART" id="SM00054">
    <property type="entry name" value="EFh"/>
    <property type="match status" value="5"/>
</dbReference>
<dbReference type="AlphaFoldDB" id="A0A7I8J7T6"/>
<dbReference type="FunFam" id="1.10.238.10:FF:000328">
    <property type="entry name" value="Calcium-binding EF hand family protein"/>
    <property type="match status" value="1"/>
</dbReference>
<keyword evidence="6" id="KW-1185">Reference proteome</keyword>
<feature type="region of interest" description="Disordered" evidence="2">
    <location>
        <begin position="48"/>
        <end position="71"/>
    </location>
</feature>
<evidence type="ECO:0000256" key="3">
    <source>
        <dbReference type="SAM" id="Phobius"/>
    </source>
</evidence>
<protein>
    <recommendedName>
        <fullName evidence="4">EF-hand domain-containing protein</fullName>
    </recommendedName>
</protein>
<dbReference type="EMBL" id="LR743596">
    <property type="protein sequence ID" value="CAA2626847.1"/>
    <property type="molecule type" value="Genomic_DNA"/>
</dbReference>
<dbReference type="Pfam" id="PF13499">
    <property type="entry name" value="EF-hand_7"/>
    <property type="match status" value="1"/>
</dbReference>
<gene>
    <name evidence="5" type="ORF">SI7747_09012533</name>
</gene>
<evidence type="ECO:0000259" key="4">
    <source>
        <dbReference type="PROSITE" id="PS50222"/>
    </source>
</evidence>
<feature type="domain" description="EF-hand" evidence="4">
    <location>
        <begin position="290"/>
        <end position="325"/>
    </location>
</feature>
<keyword evidence="3" id="KW-0812">Transmembrane</keyword>
<dbReference type="PANTHER" id="PTHR10827">
    <property type="entry name" value="RETICULOCALBIN"/>
    <property type="match status" value="1"/>
</dbReference>
<accession>A0A7I8J7T6</accession>